<dbReference type="InterPro" id="IPR006982">
    <property type="entry name" value="Glu_synth_centr_N"/>
</dbReference>
<proteinExistence type="inferred from homology"/>
<dbReference type="PANTHER" id="PTHR43100:SF2">
    <property type="entry name" value="BNAA03G19380D PROTEIN"/>
    <property type="match status" value="1"/>
</dbReference>
<dbReference type="SUPFAM" id="SSF51395">
    <property type="entry name" value="FMN-linked oxidoreductases"/>
    <property type="match status" value="1"/>
</dbReference>
<dbReference type="InterPro" id="IPR002932">
    <property type="entry name" value="Glu_synthdom"/>
</dbReference>
<organism evidence="5">
    <name type="scientific">marine metagenome</name>
    <dbReference type="NCBI Taxonomy" id="408172"/>
    <lineage>
        <taxon>unclassified sequences</taxon>
        <taxon>metagenomes</taxon>
        <taxon>ecological metagenomes</taxon>
    </lineage>
</organism>
<dbReference type="Pfam" id="PF04898">
    <property type="entry name" value="Glu_syn_central"/>
    <property type="match status" value="1"/>
</dbReference>
<dbReference type="Pfam" id="PF01645">
    <property type="entry name" value="Glu_synthase"/>
    <property type="match status" value="1"/>
</dbReference>
<evidence type="ECO:0000259" key="3">
    <source>
        <dbReference type="Pfam" id="PF01645"/>
    </source>
</evidence>
<feature type="compositionally biased region" description="Basic and acidic residues" evidence="2">
    <location>
        <begin position="342"/>
        <end position="352"/>
    </location>
</feature>
<dbReference type="CDD" id="cd02808">
    <property type="entry name" value="GltS_FMN"/>
    <property type="match status" value="1"/>
</dbReference>
<feature type="non-terminal residue" evidence="5">
    <location>
        <position position="1"/>
    </location>
</feature>
<feature type="domain" description="Glutamate synthase" evidence="3">
    <location>
        <begin position="241"/>
        <end position="594"/>
    </location>
</feature>
<dbReference type="AlphaFoldDB" id="A0A382DN39"/>
<dbReference type="EMBL" id="UINC01040058">
    <property type="protein sequence ID" value="SVB39404.1"/>
    <property type="molecule type" value="Genomic_DNA"/>
</dbReference>
<evidence type="ECO:0000259" key="4">
    <source>
        <dbReference type="Pfam" id="PF04898"/>
    </source>
</evidence>
<feature type="domain" description="Glutamate synthase central-N" evidence="4">
    <location>
        <begin position="1"/>
        <end position="184"/>
    </location>
</feature>
<name>A0A382DN39_9ZZZZ</name>
<sequence length="595" mass="65253">PFLSINQFKTMRQYMKDTVKIIDTTMNLNQKNYSFKKELERINEEAEEAVRAGLVHIILTDKELSINKLALPMILVTSSVHHHLIKKKLRTFTSLNVQSAECLDVHYYAVLIGVGATSINAYLAQQVIAERHKKGLFKKLSYEECVERYIESVNIGLLKIMSKMGISVVSSYRGGCNFEAIGLSRNLMSEFFPTMSSKLSGMGLSGLEKRSLRVHEIAYSDVVSLPIGGYYSYRKGGEKHSFEATTIHMLQSAVGTDSYSLYKKYSMLMDDIQPINIRDLLNFKSNKKNIPSDEVENIYEIRKRLLAPGISLGALSPEAHETLAIAMNRIGSKSDSGEGGEDPARFNSRENGDNPSSRIKQIASGRFGVTSEYLINCDEIEIKIAQGAKPGEGGQLPGGKVTSLIAKIRHSRKGVTLISPPPHHDIYSIEDLAQLIYDLKQINPIARVCVKLVAQSGIGTVAAGVAKAKADTILISGHNGGTGASPQTSIKYTGLPWELGLSEVHQVLSLNNLRDKVILRTDGGFKTGKDVVIAAMLGAEEFGIGTASLVAMGCIMVRQCHSNTCPVGVCSQDEKMREKFTGTPEKVINLFTFIA</sequence>
<dbReference type="InterPro" id="IPR013785">
    <property type="entry name" value="Aldolase_TIM"/>
</dbReference>
<reference evidence="5" key="1">
    <citation type="submission" date="2018-05" db="EMBL/GenBank/DDBJ databases">
        <authorList>
            <person name="Lanie J.A."/>
            <person name="Ng W.-L."/>
            <person name="Kazmierczak K.M."/>
            <person name="Andrzejewski T.M."/>
            <person name="Davidsen T.M."/>
            <person name="Wayne K.J."/>
            <person name="Tettelin H."/>
            <person name="Glass J.I."/>
            <person name="Rusch D."/>
            <person name="Podicherti R."/>
            <person name="Tsui H.-C.T."/>
            <person name="Winkler M.E."/>
        </authorList>
    </citation>
    <scope>NUCLEOTIDE SEQUENCE</scope>
</reference>
<dbReference type="GO" id="GO:0015930">
    <property type="term" value="F:glutamate synthase activity"/>
    <property type="evidence" value="ECO:0007669"/>
    <property type="project" value="InterPro"/>
</dbReference>
<evidence type="ECO:0000313" key="5">
    <source>
        <dbReference type="EMBL" id="SVB39404.1"/>
    </source>
</evidence>
<dbReference type="InterPro" id="IPR051394">
    <property type="entry name" value="Glutamate_Synthase"/>
</dbReference>
<evidence type="ECO:0000256" key="1">
    <source>
        <dbReference type="ARBA" id="ARBA00009716"/>
    </source>
</evidence>
<dbReference type="Gene3D" id="3.20.20.70">
    <property type="entry name" value="Aldolase class I"/>
    <property type="match status" value="2"/>
</dbReference>
<feature type="non-terminal residue" evidence="5">
    <location>
        <position position="595"/>
    </location>
</feature>
<comment type="similarity">
    <text evidence="1">Belongs to the glutamate synthase family.</text>
</comment>
<evidence type="ECO:0008006" key="6">
    <source>
        <dbReference type="Google" id="ProtNLM"/>
    </source>
</evidence>
<accession>A0A382DN39</accession>
<dbReference type="FunFam" id="3.20.20.70:FF:000097">
    <property type="entry name" value="Glutamate synthase, large subunit"/>
    <property type="match status" value="1"/>
</dbReference>
<feature type="region of interest" description="Disordered" evidence="2">
    <location>
        <begin position="330"/>
        <end position="359"/>
    </location>
</feature>
<evidence type="ECO:0000256" key="2">
    <source>
        <dbReference type="SAM" id="MobiDB-lite"/>
    </source>
</evidence>
<protein>
    <recommendedName>
        <fullName evidence="6">Glutamate synthase domain-containing protein</fullName>
    </recommendedName>
</protein>
<gene>
    <name evidence="5" type="ORF">METZ01_LOCUS192258</name>
</gene>
<dbReference type="GO" id="GO:0006537">
    <property type="term" value="P:glutamate biosynthetic process"/>
    <property type="evidence" value="ECO:0007669"/>
    <property type="project" value="InterPro"/>
</dbReference>
<dbReference type="PANTHER" id="PTHR43100">
    <property type="entry name" value="GLUTAMATE SYNTHASE [NADPH] SMALL CHAIN"/>
    <property type="match status" value="1"/>
</dbReference>